<evidence type="ECO:0000256" key="3">
    <source>
        <dbReference type="ARBA" id="ARBA00023163"/>
    </source>
</evidence>
<name>A0A840N1H0_9BRAD</name>
<sequence length="86" mass="9414">MKATALVAWNVRKLRVKRGLSQEALAVDAGVDRSYVGRIERGVENPTAETLERLAAALDVPVADLLIVPKANEKPPATLRKGRKKR</sequence>
<dbReference type="Pfam" id="PF01381">
    <property type="entry name" value="HTH_3"/>
    <property type="match status" value="1"/>
</dbReference>
<dbReference type="InterPro" id="IPR001387">
    <property type="entry name" value="Cro/C1-type_HTH"/>
</dbReference>
<keyword evidence="2" id="KW-0238">DNA-binding</keyword>
<dbReference type="PANTHER" id="PTHR46797">
    <property type="entry name" value="HTH-TYPE TRANSCRIPTIONAL REGULATOR"/>
    <property type="match status" value="1"/>
</dbReference>
<dbReference type="SMART" id="SM00530">
    <property type="entry name" value="HTH_XRE"/>
    <property type="match status" value="1"/>
</dbReference>
<dbReference type="EMBL" id="JACHIJ010000004">
    <property type="protein sequence ID" value="MBB5052910.1"/>
    <property type="molecule type" value="Genomic_DNA"/>
</dbReference>
<evidence type="ECO:0000256" key="1">
    <source>
        <dbReference type="ARBA" id="ARBA00023015"/>
    </source>
</evidence>
<dbReference type="GO" id="GO:0005829">
    <property type="term" value="C:cytosol"/>
    <property type="evidence" value="ECO:0007669"/>
    <property type="project" value="TreeGrafter"/>
</dbReference>
<dbReference type="InterPro" id="IPR010982">
    <property type="entry name" value="Lambda_DNA-bd_dom_sf"/>
</dbReference>
<evidence type="ECO:0000256" key="2">
    <source>
        <dbReference type="ARBA" id="ARBA00023125"/>
    </source>
</evidence>
<feature type="domain" description="HTH cro/C1-type" evidence="4">
    <location>
        <begin position="11"/>
        <end position="65"/>
    </location>
</feature>
<dbReference type="RefSeq" id="WP_184086132.1">
    <property type="nucleotide sequence ID" value="NZ_JACHIJ010000004.1"/>
</dbReference>
<protein>
    <submittedName>
        <fullName evidence="5">Transcriptional regulator with XRE-family HTH domain</fullName>
    </submittedName>
</protein>
<dbReference type="PROSITE" id="PS50943">
    <property type="entry name" value="HTH_CROC1"/>
    <property type="match status" value="1"/>
</dbReference>
<organism evidence="5 6">
    <name type="scientific">Afipia massiliensis</name>
    <dbReference type="NCBI Taxonomy" id="211460"/>
    <lineage>
        <taxon>Bacteria</taxon>
        <taxon>Pseudomonadati</taxon>
        <taxon>Pseudomonadota</taxon>
        <taxon>Alphaproteobacteria</taxon>
        <taxon>Hyphomicrobiales</taxon>
        <taxon>Nitrobacteraceae</taxon>
        <taxon>Afipia</taxon>
    </lineage>
</organism>
<evidence type="ECO:0000313" key="6">
    <source>
        <dbReference type="Proteomes" id="UP000521227"/>
    </source>
</evidence>
<dbReference type="AlphaFoldDB" id="A0A840N1H0"/>
<reference evidence="5 6" key="1">
    <citation type="submission" date="2020-08" db="EMBL/GenBank/DDBJ databases">
        <title>Genomic Encyclopedia of Type Strains, Phase IV (KMG-IV): sequencing the most valuable type-strain genomes for metagenomic binning, comparative biology and taxonomic classification.</title>
        <authorList>
            <person name="Goeker M."/>
        </authorList>
    </citation>
    <scope>NUCLEOTIDE SEQUENCE [LARGE SCALE GENOMIC DNA]</scope>
    <source>
        <strain evidence="5 6">DSM 17498</strain>
    </source>
</reference>
<proteinExistence type="predicted"/>
<evidence type="ECO:0000313" key="5">
    <source>
        <dbReference type="EMBL" id="MBB5052910.1"/>
    </source>
</evidence>
<accession>A0A840N1H0</accession>
<dbReference type="Proteomes" id="UP000521227">
    <property type="component" value="Unassembled WGS sequence"/>
</dbReference>
<dbReference type="Gene3D" id="1.10.260.40">
    <property type="entry name" value="lambda repressor-like DNA-binding domains"/>
    <property type="match status" value="1"/>
</dbReference>
<dbReference type="PANTHER" id="PTHR46797:SF23">
    <property type="entry name" value="HTH-TYPE TRANSCRIPTIONAL REGULATOR SUTR"/>
    <property type="match status" value="1"/>
</dbReference>
<evidence type="ECO:0000259" key="4">
    <source>
        <dbReference type="PROSITE" id="PS50943"/>
    </source>
</evidence>
<gene>
    <name evidence="5" type="ORF">HNQ36_002901</name>
</gene>
<dbReference type="GO" id="GO:0003700">
    <property type="term" value="F:DNA-binding transcription factor activity"/>
    <property type="evidence" value="ECO:0007669"/>
    <property type="project" value="TreeGrafter"/>
</dbReference>
<keyword evidence="1" id="KW-0805">Transcription regulation</keyword>
<dbReference type="InterPro" id="IPR050807">
    <property type="entry name" value="TransReg_Diox_bact_type"/>
</dbReference>
<dbReference type="CDD" id="cd00093">
    <property type="entry name" value="HTH_XRE"/>
    <property type="match status" value="1"/>
</dbReference>
<comment type="caution">
    <text evidence="5">The sequence shown here is derived from an EMBL/GenBank/DDBJ whole genome shotgun (WGS) entry which is preliminary data.</text>
</comment>
<dbReference type="GO" id="GO:0003677">
    <property type="term" value="F:DNA binding"/>
    <property type="evidence" value="ECO:0007669"/>
    <property type="project" value="UniProtKB-KW"/>
</dbReference>
<dbReference type="SUPFAM" id="SSF47413">
    <property type="entry name" value="lambda repressor-like DNA-binding domains"/>
    <property type="match status" value="1"/>
</dbReference>
<keyword evidence="3" id="KW-0804">Transcription</keyword>